<dbReference type="Proteomes" id="UP000006556">
    <property type="component" value="Chromosome"/>
</dbReference>
<reference evidence="3" key="1">
    <citation type="journal article" date="2008" name="Genome Res.">
        <title>The genome of Pelotomaculum thermopropionicum reveals niche-associated evolution in anaerobic microbiota.</title>
        <authorList>
            <person name="Kosaka T."/>
            <person name="Kato S."/>
            <person name="Shimoyama T."/>
            <person name="Ishii S."/>
            <person name="Abe T."/>
            <person name="Watanabe K."/>
        </authorList>
    </citation>
    <scope>NUCLEOTIDE SEQUENCE [LARGE SCALE GENOMIC DNA]</scope>
    <source>
        <strain evidence="3">DSM 13744 / JCM 10971 / SI</strain>
    </source>
</reference>
<dbReference type="InterPro" id="IPR011195">
    <property type="entry name" value="UCP010256"/>
</dbReference>
<dbReference type="PANTHER" id="PTHR39338">
    <property type="entry name" value="BLL5662 PROTEIN-RELATED"/>
    <property type="match status" value="1"/>
</dbReference>
<keyword evidence="3" id="KW-1185">Reference proteome</keyword>
<evidence type="ECO:0000313" key="3">
    <source>
        <dbReference type="Proteomes" id="UP000006556"/>
    </source>
</evidence>
<dbReference type="InterPro" id="IPR008912">
    <property type="entry name" value="Uncharacterised_CoxE"/>
</dbReference>
<evidence type="ECO:0008006" key="4">
    <source>
        <dbReference type="Google" id="ProtNLM"/>
    </source>
</evidence>
<feature type="region of interest" description="Disordered" evidence="1">
    <location>
        <begin position="222"/>
        <end position="254"/>
    </location>
</feature>
<sequence length="505" mass="57244">MILTLWCGRLGPRRWPPTPKNMRTDVLALAGQYSSHGAEDGLNNLLYGLAEFVHILRRLGVRVSVAEARDAYEALSWIDLMDREQVRGALSVTLVKNRHDREVFDLAFDAYFVPPEVRQQRQELKLKTPVCEDGRAGGGGDELVKAIKEDVRDWGRELLELNRQAVEKNEKLSIKPGWTKQFRKQLIETIGRMEGGAGGVHPALIARTVEDSVGEWRGREVRQAARRGPAPPLNTPDAPAGAAVPDEALPPASGTGRGDLSIIYSDMKKIDDEDLPRAALLIKKLSRRMATRISRRYFRSRRRGRLDLRRTIRKNISLGGTLMELKFQSKKKQKPRVVLICDVSGSMARYTIFVIQFIYGLLKVVRGIETFIFSEDLERITPYLKKGEGFARTMYGLVEQSAQWGMGTNLHASLAAFLDKHRRLLSPAVYVIIVSDAQTIQARQAAEDLEEIRGRVRDVIWLNTMPREEWKRSPATLEFQRHCRMFECSTLDQLNKVLGSQMFIA</sequence>
<dbReference type="InterPro" id="IPR036465">
    <property type="entry name" value="vWFA_dom_sf"/>
</dbReference>
<organism evidence="2 3">
    <name type="scientific">Pelotomaculum thermopropionicum (strain DSM 13744 / JCM 10971 / SI)</name>
    <dbReference type="NCBI Taxonomy" id="370438"/>
    <lineage>
        <taxon>Bacteria</taxon>
        <taxon>Bacillati</taxon>
        <taxon>Bacillota</taxon>
        <taxon>Clostridia</taxon>
        <taxon>Eubacteriales</taxon>
        <taxon>Desulfotomaculaceae</taxon>
        <taxon>Pelotomaculum</taxon>
    </lineage>
</organism>
<protein>
    <recommendedName>
        <fullName evidence="4">Protein containing von Willebrand factor type A (VWA) domain</fullName>
    </recommendedName>
</protein>
<dbReference type="PIRSF" id="PIRSF010256">
    <property type="entry name" value="CoxE_vWa"/>
    <property type="match status" value="1"/>
</dbReference>
<evidence type="ECO:0000313" key="2">
    <source>
        <dbReference type="EMBL" id="BAF58729.1"/>
    </source>
</evidence>
<dbReference type="Pfam" id="PF05762">
    <property type="entry name" value="VWA_CoxE"/>
    <property type="match status" value="1"/>
</dbReference>
<gene>
    <name evidence="2" type="primary">CoxE</name>
    <name evidence="2" type="ordered locus">PTH_0548</name>
</gene>
<dbReference type="STRING" id="370438.PTH_0548"/>
<dbReference type="KEGG" id="pth:PTH_0548"/>
<name>A5D4U2_PELTS</name>
<dbReference type="EMBL" id="AP009389">
    <property type="protein sequence ID" value="BAF58729.1"/>
    <property type="molecule type" value="Genomic_DNA"/>
</dbReference>
<evidence type="ECO:0000256" key="1">
    <source>
        <dbReference type="SAM" id="MobiDB-lite"/>
    </source>
</evidence>
<accession>A5D4U2</accession>
<dbReference type="PANTHER" id="PTHR39338:SF5">
    <property type="entry name" value="BLR6139 PROTEIN"/>
    <property type="match status" value="1"/>
</dbReference>
<dbReference type="eggNOG" id="COG3552">
    <property type="taxonomic scope" value="Bacteria"/>
</dbReference>
<dbReference type="SUPFAM" id="SSF53300">
    <property type="entry name" value="vWA-like"/>
    <property type="match status" value="1"/>
</dbReference>
<proteinExistence type="predicted"/>
<dbReference type="AlphaFoldDB" id="A5D4U2"/>
<dbReference type="HOGENOM" id="CLU_042261_2_0_9"/>